<accession>A0ACD3BBS9</accession>
<dbReference type="Proteomes" id="UP000308600">
    <property type="component" value="Unassembled WGS sequence"/>
</dbReference>
<proteinExistence type="predicted"/>
<evidence type="ECO:0000313" key="2">
    <source>
        <dbReference type="Proteomes" id="UP000308600"/>
    </source>
</evidence>
<reference evidence="1 2" key="1">
    <citation type="journal article" date="2019" name="Nat. Ecol. Evol.">
        <title>Megaphylogeny resolves global patterns of mushroom evolution.</title>
        <authorList>
            <person name="Varga T."/>
            <person name="Krizsan K."/>
            <person name="Foldi C."/>
            <person name="Dima B."/>
            <person name="Sanchez-Garcia M."/>
            <person name="Sanchez-Ramirez S."/>
            <person name="Szollosi G.J."/>
            <person name="Szarkandi J.G."/>
            <person name="Papp V."/>
            <person name="Albert L."/>
            <person name="Andreopoulos W."/>
            <person name="Angelini C."/>
            <person name="Antonin V."/>
            <person name="Barry K.W."/>
            <person name="Bougher N.L."/>
            <person name="Buchanan P."/>
            <person name="Buyck B."/>
            <person name="Bense V."/>
            <person name="Catcheside P."/>
            <person name="Chovatia M."/>
            <person name="Cooper J."/>
            <person name="Damon W."/>
            <person name="Desjardin D."/>
            <person name="Finy P."/>
            <person name="Geml J."/>
            <person name="Haridas S."/>
            <person name="Hughes K."/>
            <person name="Justo A."/>
            <person name="Karasinski D."/>
            <person name="Kautmanova I."/>
            <person name="Kiss B."/>
            <person name="Kocsube S."/>
            <person name="Kotiranta H."/>
            <person name="LaButti K.M."/>
            <person name="Lechner B.E."/>
            <person name="Liimatainen K."/>
            <person name="Lipzen A."/>
            <person name="Lukacs Z."/>
            <person name="Mihaltcheva S."/>
            <person name="Morgado L.N."/>
            <person name="Niskanen T."/>
            <person name="Noordeloos M.E."/>
            <person name="Ohm R.A."/>
            <person name="Ortiz-Santana B."/>
            <person name="Ovrebo C."/>
            <person name="Racz N."/>
            <person name="Riley R."/>
            <person name="Savchenko A."/>
            <person name="Shiryaev A."/>
            <person name="Soop K."/>
            <person name="Spirin V."/>
            <person name="Szebenyi C."/>
            <person name="Tomsovsky M."/>
            <person name="Tulloss R.E."/>
            <person name="Uehling J."/>
            <person name="Grigoriev I.V."/>
            <person name="Vagvolgyi C."/>
            <person name="Papp T."/>
            <person name="Martin F.M."/>
            <person name="Miettinen O."/>
            <person name="Hibbett D.S."/>
            <person name="Nagy L.G."/>
        </authorList>
    </citation>
    <scope>NUCLEOTIDE SEQUENCE [LARGE SCALE GENOMIC DNA]</scope>
    <source>
        <strain evidence="1 2">NL-1719</strain>
    </source>
</reference>
<evidence type="ECO:0000313" key="1">
    <source>
        <dbReference type="EMBL" id="TFK75291.1"/>
    </source>
</evidence>
<sequence>LDEDTLQSLEKRLGQRPDKSELVDRNILKDDRGLAPALIASREQLKRSQLEDKLEHALQSRPKVEDLVKEGILKGK</sequence>
<keyword evidence="2" id="KW-1185">Reference proteome</keyword>
<name>A0ACD3BBS9_9AGAR</name>
<gene>
    <name evidence="1" type="ORF">BDN72DRAFT_757994</name>
</gene>
<protein>
    <submittedName>
        <fullName evidence="1">Uncharacterized protein</fullName>
    </submittedName>
</protein>
<dbReference type="EMBL" id="ML208263">
    <property type="protein sequence ID" value="TFK75291.1"/>
    <property type="molecule type" value="Genomic_DNA"/>
</dbReference>
<feature type="non-terminal residue" evidence="1">
    <location>
        <position position="1"/>
    </location>
</feature>
<organism evidence="1 2">
    <name type="scientific">Pluteus cervinus</name>
    <dbReference type="NCBI Taxonomy" id="181527"/>
    <lineage>
        <taxon>Eukaryota</taxon>
        <taxon>Fungi</taxon>
        <taxon>Dikarya</taxon>
        <taxon>Basidiomycota</taxon>
        <taxon>Agaricomycotina</taxon>
        <taxon>Agaricomycetes</taxon>
        <taxon>Agaricomycetidae</taxon>
        <taxon>Agaricales</taxon>
        <taxon>Pluteineae</taxon>
        <taxon>Pluteaceae</taxon>
        <taxon>Pluteus</taxon>
    </lineage>
</organism>